<dbReference type="Gene3D" id="3.50.50.100">
    <property type="match status" value="1"/>
</dbReference>
<dbReference type="InterPro" id="IPR036188">
    <property type="entry name" value="FAD/NAD-bd_sf"/>
</dbReference>
<keyword evidence="3" id="KW-0274">FAD</keyword>
<dbReference type="PRINTS" id="PR00368">
    <property type="entry name" value="FADPNR"/>
</dbReference>
<dbReference type="GO" id="GO:0004174">
    <property type="term" value="F:electron-transferring-flavoprotein dehydrogenase activity"/>
    <property type="evidence" value="ECO:0007669"/>
    <property type="project" value="TreeGrafter"/>
</dbReference>
<protein>
    <recommendedName>
        <fullName evidence="5">FAD/NAD(P)-binding domain-containing protein</fullName>
    </recommendedName>
</protein>
<dbReference type="GO" id="GO:0005737">
    <property type="term" value="C:cytoplasm"/>
    <property type="evidence" value="ECO:0007669"/>
    <property type="project" value="TreeGrafter"/>
</dbReference>
<evidence type="ECO:0000256" key="2">
    <source>
        <dbReference type="ARBA" id="ARBA00022630"/>
    </source>
</evidence>
<dbReference type="PANTHER" id="PTHR43735">
    <property type="entry name" value="APOPTOSIS-INDUCING FACTOR 1"/>
    <property type="match status" value="1"/>
</dbReference>
<dbReference type="Proteomes" id="UP000256328">
    <property type="component" value="Unassembled WGS sequence"/>
</dbReference>
<evidence type="ECO:0000313" key="7">
    <source>
        <dbReference type="Proteomes" id="UP000256328"/>
    </source>
</evidence>
<organism evidence="6 7">
    <name type="scientific">Coleophoma crateriformis</name>
    <dbReference type="NCBI Taxonomy" id="565419"/>
    <lineage>
        <taxon>Eukaryota</taxon>
        <taxon>Fungi</taxon>
        <taxon>Dikarya</taxon>
        <taxon>Ascomycota</taxon>
        <taxon>Pezizomycotina</taxon>
        <taxon>Leotiomycetes</taxon>
        <taxon>Helotiales</taxon>
        <taxon>Dermateaceae</taxon>
        <taxon>Coleophoma</taxon>
    </lineage>
</organism>
<proteinExistence type="inferred from homology"/>
<reference evidence="6 7" key="1">
    <citation type="journal article" date="2018" name="IMA Fungus">
        <title>IMA Genome-F 9: Draft genome sequence of Annulohypoxylon stygium, Aspergillus mulundensis, Berkeleyomyces basicola (syn. Thielaviopsis basicola), Ceratocystis smalleyi, two Cercospora beticola strains, Coleophoma cylindrospora, Fusarium fracticaudum, Phialophora cf. hyalina, and Morchella septimelata.</title>
        <authorList>
            <person name="Wingfield B.D."/>
            <person name="Bills G.F."/>
            <person name="Dong Y."/>
            <person name="Huang W."/>
            <person name="Nel W.J."/>
            <person name="Swalarsk-Parry B.S."/>
            <person name="Vaghefi N."/>
            <person name="Wilken P.M."/>
            <person name="An Z."/>
            <person name="de Beer Z.W."/>
            <person name="De Vos L."/>
            <person name="Chen L."/>
            <person name="Duong T.A."/>
            <person name="Gao Y."/>
            <person name="Hammerbacher A."/>
            <person name="Kikkert J.R."/>
            <person name="Li Y."/>
            <person name="Li H."/>
            <person name="Li K."/>
            <person name="Li Q."/>
            <person name="Liu X."/>
            <person name="Ma X."/>
            <person name="Naidoo K."/>
            <person name="Pethybridge S.J."/>
            <person name="Sun J."/>
            <person name="Steenkamp E.T."/>
            <person name="van der Nest M.A."/>
            <person name="van Wyk S."/>
            <person name="Wingfield M.J."/>
            <person name="Xiong C."/>
            <person name="Yue Q."/>
            <person name="Zhang X."/>
        </authorList>
    </citation>
    <scope>NUCLEOTIDE SEQUENCE [LARGE SCALE GENOMIC DNA]</scope>
    <source>
        <strain evidence="6 7">BP5796</strain>
    </source>
</reference>
<keyword evidence="4" id="KW-0560">Oxidoreductase</keyword>
<evidence type="ECO:0000256" key="3">
    <source>
        <dbReference type="ARBA" id="ARBA00022827"/>
    </source>
</evidence>
<evidence type="ECO:0000313" key="6">
    <source>
        <dbReference type="EMBL" id="RDW87252.1"/>
    </source>
</evidence>
<dbReference type="SUPFAM" id="SSF51905">
    <property type="entry name" value="FAD/NAD(P)-binding domain"/>
    <property type="match status" value="1"/>
</dbReference>
<dbReference type="AlphaFoldDB" id="A0A3D8SLV7"/>
<keyword evidence="7" id="KW-1185">Reference proteome</keyword>
<evidence type="ECO:0000256" key="1">
    <source>
        <dbReference type="ARBA" id="ARBA00006442"/>
    </source>
</evidence>
<name>A0A3D8SLV7_9HELO</name>
<evidence type="ECO:0000256" key="4">
    <source>
        <dbReference type="ARBA" id="ARBA00023002"/>
    </source>
</evidence>
<dbReference type="EMBL" id="PDLN01000004">
    <property type="protein sequence ID" value="RDW87252.1"/>
    <property type="molecule type" value="Genomic_DNA"/>
</dbReference>
<dbReference type="GO" id="GO:0050660">
    <property type="term" value="F:flavin adenine dinucleotide binding"/>
    <property type="evidence" value="ECO:0007669"/>
    <property type="project" value="TreeGrafter"/>
</dbReference>
<dbReference type="OrthoDB" id="202203at2759"/>
<gene>
    <name evidence="6" type="ORF">BP5796_02946</name>
</gene>
<evidence type="ECO:0000259" key="5">
    <source>
        <dbReference type="Pfam" id="PF07992"/>
    </source>
</evidence>
<keyword evidence="2" id="KW-0285">Flavoprotein</keyword>
<dbReference type="PANTHER" id="PTHR43735:SF3">
    <property type="entry name" value="FERROPTOSIS SUPPRESSOR PROTEIN 1"/>
    <property type="match status" value="1"/>
</dbReference>
<accession>A0A3D8SLV7</accession>
<comment type="similarity">
    <text evidence="1">Belongs to the FAD-dependent oxidoreductase family.</text>
</comment>
<dbReference type="InterPro" id="IPR023753">
    <property type="entry name" value="FAD/NAD-binding_dom"/>
</dbReference>
<feature type="domain" description="FAD/NAD(P)-binding" evidence="5">
    <location>
        <begin position="44"/>
        <end position="327"/>
    </location>
</feature>
<sequence>MLNIFRLAANTIRQATKIVFQLLTGTYIAAPISDSTLPPRTMKHIVILGGSYAGISTAHRLLKKASKLGPLKVTLASPNSHFYWNIASPRGLIPGEFDDEQLFQPIAAGFRQYPAEQFEFINASAEDVDIQAKKVTLSGSRSISYDFLVLCTGCRTKEHTPFKGLESTEATKDALHELQMRVKAAKTIVLAGAGATGVEIAGELGYKYGTQKKVILISGGSTVLEGRPSSVSKATIKELQKMNVVVKLQTKIKGSTTTSDGQQELALVGGDKLVTDLYIPTFGVTPNSSYLPAKFVNADGFITVDEYLKLKGAENVWAIGDVSEVEPPQFMFCDAQSVHAAKSILSILANKAILPYKASTSSMIGIQIGKKVGVGHFGGMKIPGFIVATMRKSLFTQRLVTMLDGSEF</sequence>
<comment type="caution">
    <text evidence="6">The sequence shown here is derived from an EMBL/GenBank/DDBJ whole genome shotgun (WGS) entry which is preliminary data.</text>
</comment>
<dbReference type="Pfam" id="PF07992">
    <property type="entry name" value="Pyr_redox_2"/>
    <property type="match status" value="1"/>
</dbReference>